<dbReference type="AlphaFoldDB" id="A0A2G9HKX9"/>
<keyword evidence="2" id="KW-1133">Transmembrane helix</keyword>
<dbReference type="PANTHER" id="PTHR31752:SF40">
    <property type="entry name" value="AUXIN EFFLUX CARRIER COMPONENT 8"/>
    <property type="match status" value="1"/>
</dbReference>
<dbReference type="EMBL" id="NKXS01001511">
    <property type="protein sequence ID" value="PIN18164.1"/>
    <property type="molecule type" value="Genomic_DNA"/>
</dbReference>
<dbReference type="GO" id="GO:0009926">
    <property type="term" value="P:auxin polar transport"/>
    <property type="evidence" value="ECO:0007669"/>
    <property type="project" value="TreeGrafter"/>
</dbReference>
<dbReference type="GO" id="GO:0005886">
    <property type="term" value="C:plasma membrane"/>
    <property type="evidence" value="ECO:0007669"/>
    <property type="project" value="TreeGrafter"/>
</dbReference>
<keyword evidence="2" id="KW-0812">Transmembrane</keyword>
<evidence type="ECO:0000313" key="3">
    <source>
        <dbReference type="EMBL" id="PIN18164.1"/>
    </source>
</evidence>
<proteinExistence type="predicted"/>
<keyword evidence="4" id="KW-1185">Reference proteome</keyword>
<protein>
    <submittedName>
        <fullName evidence="3">Uncharacterized protein</fullName>
    </submittedName>
</protein>
<dbReference type="Proteomes" id="UP000231279">
    <property type="component" value="Unassembled WGS sequence"/>
</dbReference>
<sequence length="127" mass="14222">MHCTEHRPFMASQARGIARGTKKAALAMAMKFLAAPFLMVVPSIMLGLRGISLKLAIVQLYKCIVFFDSIKELYYNSYYTNVEAIVNCDAGLFLVAHLGSNRISILLPARFIKHSIAHNWDDNSKCK</sequence>
<gene>
    <name evidence="3" type="ORF">CDL12_09161</name>
</gene>
<dbReference type="GO" id="GO:0010329">
    <property type="term" value="F:auxin efflux transmembrane transporter activity"/>
    <property type="evidence" value="ECO:0007669"/>
    <property type="project" value="TreeGrafter"/>
</dbReference>
<comment type="caution">
    <text evidence="3">The sequence shown here is derived from an EMBL/GenBank/DDBJ whole genome shotgun (WGS) entry which is preliminary data.</text>
</comment>
<keyword evidence="1" id="KW-0813">Transport</keyword>
<accession>A0A2G9HKX9</accession>
<dbReference type="PANTHER" id="PTHR31752">
    <property type="entry name" value="AUXIN EFFLUX CARRIER COMPONENT 1B-RELATED"/>
    <property type="match status" value="1"/>
</dbReference>
<reference evidence="4" key="1">
    <citation type="journal article" date="2018" name="Gigascience">
        <title>Genome assembly of the Pink Ipe (Handroanthus impetiginosus, Bignoniaceae), a highly valued, ecologically keystone Neotropical timber forest tree.</title>
        <authorList>
            <person name="Silva-Junior O.B."/>
            <person name="Grattapaglia D."/>
            <person name="Novaes E."/>
            <person name="Collevatti R.G."/>
        </authorList>
    </citation>
    <scope>NUCLEOTIDE SEQUENCE [LARGE SCALE GENOMIC DNA]</scope>
    <source>
        <strain evidence="4">cv. UFG-1</strain>
    </source>
</reference>
<dbReference type="GO" id="GO:0005783">
    <property type="term" value="C:endoplasmic reticulum"/>
    <property type="evidence" value="ECO:0007669"/>
    <property type="project" value="TreeGrafter"/>
</dbReference>
<evidence type="ECO:0000313" key="4">
    <source>
        <dbReference type="Proteomes" id="UP000231279"/>
    </source>
</evidence>
<name>A0A2G9HKX9_9LAMI</name>
<evidence type="ECO:0000256" key="2">
    <source>
        <dbReference type="SAM" id="Phobius"/>
    </source>
</evidence>
<organism evidence="3 4">
    <name type="scientific">Handroanthus impetiginosus</name>
    <dbReference type="NCBI Taxonomy" id="429701"/>
    <lineage>
        <taxon>Eukaryota</taxon>
        <taxon>Viridiplantae</taxon>
        <taxon>Streptophyta</taxon>
        <taxon>Embryophyta</taxon>
        <taxon>Tracheophyta</taxon>
        <taxon>Spermatophyta</taxon>
        <taxon>Magnoliopsida</taxon>
        <taxon>eudicotyledons</taxon>
        <taxon>Gunneridae</taxon>
        <taxon>Pentapetalae</taxon>
        <taxon>asterids</taxon>
        <taxon>lamiids</taxon>
        <taxon>Lamiales</taxon>
        <taxon>Bignoniaceae</taxon>
        <taxon>Crescentiina</taxon>
        <taxon>Tabebuia alliance</taxon>
        <taxon>Handroanthus</taxon>
    </lineage>
</organism>
<feature type="transmembrane region" description="Helical" evidence="2">
    <location>
        <begin position="24"/>
        <end position="45"/>
    </location>
</feature>
<evidence type="ECO:0000256" key="1">
    <source>
        <dbReference type="ARBA" id="ARBA00022448"/>
    </source>
</evidence>
<dbReference type="InterPro" id="IPR051107">
    <property type="entry name" value="Auxin_Efflux_Carrier"/>
</dbReference>
<dbReference type="STRING" id="429701.A0A2G9HKX9"/>
<keyword evidence="2" id="KW-0472">Membrane</keyword>